<keyword evidence="2 10" id="KW-0690">Ribosome biogenesis</keyword>
<evidence type="ECO:0000256" key="9">
    <source>
        <dbReference type="ARBA" id="ARBA00023134"/>
    </source>
</evidence>
<dbReference type="Pfam" id="PF16745">
    <property type="entry name" value="RsgA_N"/>
    <property type="match status" value="1"/>
</dbReference>
<dbReference type="InterPro" id="IPR004881">
    <property type="entry name" value="Ribosome_biogen_GTPase_RsgA"/>
</dbReference>
<evidence type="ECO:0000256" key="6">
    <source>
        <dbReference type="ARBA" id="ARBA00022801"/>
    </source>
</evidence>
<evidence type="ECO:0000256" key="7">
    <source>
        <dbReference type="ARBA" id="ARBA00022833"/>
    </source>
</evidence>
<gene>
    <name evidence="10 13" type="primary">rsgA</name>
    <name evidence="13" type="ORF">IAB98_02980</name>
</gene>
<dbReference type="SUPFAM" id="SSF50249">
    <property type="entry name" value="Nucleic acid-binding proteins"/>
    <property type="match status" value="1"/>
</dbReference>
<reference evidence="13" key="2">
    <citation type="journal article" date="2021" name="PeerJ">
        <title>Extensive microbial diversity within the chicken gut microbiome revealed by metagenomics and culture.</title>
        <authorList>
            <person name="Gilroy R."/>
            <person name="Ravi A."/>
            <person name="Getino M."/>
            <person name="Pursley I."/>
            <person name="Horton D.L."/>
            <person name="Alikhan N.F."/>
            <person name="Baker D."/>
            <person name="Gharbi K."/>
            <person name="Hall N."/>
            <person name="Watson M."/>
            <person name="Adriaenssens E.M."/>
            <person name="Foster-Nyarko E."/>
            <person name="Jarju S."/>
            <person name="Secka A."/>
            <person name="Antonio M."/>
            <person name="Oren A."/>
            <person name="Chaudhuri R.R."/>
            <person name="La Ragione R."/>
            <person name="Hildebrand F."/>
            <person name="Pallen M.J."/>
        </authorList>
    </citation>
    <scope>NUCLEOTIDE SEQUENCE</scope>
    <source>
        <strain evidence="13">ChiSxjej1B13-7041</strain>
    </source>
</reference>
<keyword evidence="3 10" id="KW-0479">Metal-binding</keyword>
<dbReference type="AlphaFoldDB" id="A0A9D1EIC7"/>
<evidence type="ECO:0000256" key="2">
    <source>
        <dbReference type="ARBA" id="ARBA00022517"/>
    </source>
</evidence>
<dbReference type="EMBL" id="DVHU01000024">
    <property type="protein sequence ID" value="HIR92371.1"/>
    <property type="molecule type" value="Genomic_DNA"/>
</dbReference>
<proteinExistence type="inferred from homology"/>
<dbReference type="Gene3D" id="1.10.40.50">
    <property type="entry name" value="Probable gtpase engc, domain 3"/>
    <property type="match status" value="1"/>
</dbReference>
<dbReference type="SUPFAM" id="SSF52540">
    <property type="entry name" value="P-loop containing nucleoside triphosphate hydrolases"/>
    <property type="match status" value="1"/>
</dbReference>
<comment type="function">
    <text evidence="10">One of several proteins that assist in the late maturation steps of the functional core of the 30S ribosomal subunit. Helps release RbfA from mature subunits. May play a role in the assembly of ribosomal proteins into the subunit. Circularly permuted GTPase that catalyzes slow GTP hydrolysis, GTPase activity is stimulated by the 30S ribosomal subunit.</text>
</comment>
<evidence type="ECO:0000256" key="8">
    <source>
        <dbReference type="ARBA" id="ARBA00022884"/>
    </source>
</evidence>
<dbReference type="CDD" id="cd01854">
    <property type="entry name" value="YjeQ_EngC"/>
    <property type="match status" value="1"/>
</dbReference>
<dbReference type="PROSITE" id="PS50936">
    <property type="entry name" value="ENGC_GTPASE"/>
    <property type="match status" value="1"/>
</dbReference>
<organism evidence="13 14">
    <name type="scientific">Candidatus Egerieimonas intestinavium</name>
    <dbReference type="NCBI Taxonomy" id="2840777"/>
    <lineage>
        <taxon>Bacteria</taxon>
        <taxon>Bacillati</taxon>
        <taxon>Bacillota</taxon>
        <taxon>Clostridia</taxon>
        <taxon>Lachnospirales</taxon>
        <taxon>Lachnospiraceae</taxon>
        <taxon>Lachnospiraceae incertae sedis</taxon>
        <taxon>Candidatus Egerieimonas</taxon>
    </lineage>
</organism>
<comment type="caution">
    <text evidence="13">The sequence shown here is derived from an EMBL/GenBank/DDBJ whole genome shotgun (WGS) entry which is preliminary data.</text>
</comment>
<dbReference type="EC" id="3.6.1.-" evidence="10"/>
<feature type="domain" description="EngC GTPase" evidence="11">
    <location>
        <begin position="74"/>
        <end position="221"/>
    </location>
</feature>
<dbReference type="PANTHER" id="PTHR32120">
    <property type="entry name" value="SMALL RIBOSOMAL SUBUNIT BIOGENESIS GTPASE RSGA"/>
    <property type="match status" value="1"/>
</dbReference>
<keyword evidence="4 10" id="KW-0699">rRNA-binding</keyword>
<evidence type="ECO:0000313" key="14">
    <source>
        <dbReference type="Proteomes" id="UP000886841"/>
    </source>
</evidence>
<reference evidence="13" key="1">
    <citation type="submission" date="2020-10" db="EMBL/GenBank/DDBJ databases">
        <authorList>
            <person name="Gilroy R."/>
        </authorList>
    </citation>
    <scope>NUCLEOTIDE SEQUENCE</scope>
    <source>
        <strain evidence="13">ChiSxjej1B13-7041</strain>
    </source>
</reference>
<feature type="binding site" evidence="10">
    <location>
        <position position="252"/>
    </location>
    <ligand>
        <name>Zn(2+)</name>
        <dbReference type="ChEBI" id="CHEBI:29105"/>
    </ligand>
</feature>
<dbReference type="GO" id="GO:0046872">
    <property type="term" value="F:metal ion binding"/>
    <property type="evidence" value="ECO:0007669"/>
    <property type="project" value="UniProtKB-KW"/>
</dbReference>
<evidence type="ECO:0000256" key="4">
    <source>
        <dbReference type="ARBA" id="ARBA00022730"/>
    </source>
</evidence>
<dbReference type="InterPro" id="IPR012340">
    <property type="entry name" value="NA-bd_OB-fold"/>
</dbReference>
<evidence type="ECO:0000313" key="13">
    <source>
        <dbReference type="EMBL" id="HIR92371.1"/>
    </source>
</evidence>
<dbReference type="Gene3D" id="2.40.50.140">
    <property type="entry name" value="Nucleic acid-binding proteins"/>
    <property type="match status" value="1"/>
</dbReference>
<keyword evidence="6 10" id="KW-0378">Hydrolase</keyword>
<evidence type="ECO:0000259" key="11">
    <source>
        <dbReference type="PROSITE" id="PS50936"/>
    </source>
</evidence>
<dbReference type="InterPro" id="IPR027417">
    <property type="entry name" value="P-loop_NTPase"/>
</dbReference>
<dbReference type="HAMAP" id="MF_01820">
    <property type="entry name" value="GTPase_RsgA"/>
    <property type="match status" value="1"/>
</dbReference>
<dbReference type="CDD" id="cd04466">
    <property type="entry name" value="S1_YloQ_GTPase"/>
    <property type="match status" value="1"/>
</dbReference>
<comment type="similarity">
    <text evidence="10">Belongs to the TRAFAC class YlqF/YawG GTPase family. RsgA subfamily.</text>
</comment>
<comment type="subcellular location">
    <subcellularLocation>
        <location evidence="10">Cytoplasm</location>
    </subcellularLocation>
</comment>
<feature type="binding site" evidence="10">
    <location>
        <begin position="165"/>
        <end position="173"/>
    </location>
    <ligand>
        <name>GTP</name>
        <dbReference type="ChEBI" id="CHEBI:37565"/>
    </ligand>
</feature>
<evidence type="ECO:0000256" key="5">
    <source>
        <dbReference type="ARBA" id="ARBA00022741"/>
    </source>
</evidence>
<dbReference type="Pfam" id="PF03193">
    <property type="entry name" value="RsgA_GTPase"/>
    <property type="match status" value="1"/>
</dbReference>
<dbReference type="PANTHER" id="PTHR32120:SF11">
    <property type="entry name" value="SMALL RIBOSOMAL SUBUNIT BIOGENESIS GTPASE RSGA 1, MITOCHONDRIAL-RELATED"/>
    <property type="match status" value="1"/>
</dbReference>
<dbReference type="GO" id="GO:0005737">
    <property type="term" value="C:cytoplasm"/>
    <property type="evidence" value="ECO:0007669"/>
    <property type="project" value="UniProtKB-SubCell"/>
</dbReference>
<dbReference type="InterPro" id="IPR031944">
    <property type="entry name" value="RsgA_N"/>
</dbReference>
<dbReference type="InterPro" id="IPR010914">
    <property type="entry name" value="RsgA_GTPase_dom"/>
</dbReference>
<dbReference type="Gene3D" id="3.40.50.300">
    <property type="entry name" value="P-loop containing nucleotide triphosphate hydrolases"/>
    <property type="match status" value="1"/>
</dbReference>
<keyword evidence="9 10" id="KW-0342">GTP-binding</keyword>
<dbReference type="PROSITE" id="PS51721">
    <property type="entry name" value="G_CP"/>
    <property type="match status" value="1"/>
</dbReference>
<accession>A0A9D1EIC7</accession>
<comment type="cofactor">
    <cofactor evidence="10">
        <name>Zn(2+)</name>
        <dbReference type="ChEBI" id="CHEBI:29105"/>
    </cofactor>
    <text evidence="10">Binds 1 zinc ion per subunit.</text>
</comment>
<feature type="binding site" evidence="10">
    <location>
        <position position="260"/>
    </location>
    <ligand>
        <name>Zn(2+)</name>
        <dbReference type="ChEBI" id="CHEBI:29105"/>
    </ligand>
</feature>
<feature type="binding site" evidence="10">
    <location>
        <position position="254"/>
    </location>
    <ligand>
        <name>Zn(2+)</name>
        <dbReference type="ChEBI" id="CHEBI:29105"/>
    </ligand>
</feature>
<dbReference type="NCBIfam" id="TIGR00157">
    <property type="entry name" value="ribosome small subunit-dependent GTPase A"/>
    <property type="match status" value="1"/>
</dbReference>
<keyword evidence="7 10" id="KW-0862">Zinc</keyword>
<keyword evidence="5 10" id="KW-0547">Nucleotide-binding</keyword>
<sequence length="295" mass="33345">MQGKIIKGIAGFYYVEVAESGVYECKAKGVFRKDKVKPLVGDDVELEVLDAQERTGNITAILPRRNALVRPAVANVDQAMVIFAMKNPRPNFSLLDRFLLMMERQGVKTIICLNKQDLAKPGEAEEIQKIYEDCGYRVVVTSMKEESGLACVESLLKGKTTVVAGPSGVGKSSLTNRMQGEVQMETGEISRKLKRGKHTTRHSQLISLGEDTFLCDTPGFTSLYVEEMDKEELRFYFPEFAPYEGKCRFQGCVHIHEPGCAVKEALEAGKLSRRRYDNYVEFYEELKEKEKRRYG</sequence>
<protein>
    <recommendedName>
        <fullName evidence="10">Small ribosomal subunit biogenesis GTPase RsgA</fullName>
        <ecNumber evidence="10">3.6.1.-</ecNumber>
    </recommendedName>
</protein>
<dbReference type="InterPro" id="IPR030378">
    <property type="entry name" value="G_CP_dom"/>
</dbReference>
<feature type="binding site" evidence="10">
    <location>
        <begin position="114"/>
        <end position="117"/>
    </location>
    <ligand>
        <name>GTP</name>
        <dbReference type="ChEBI" id="CHEBI:37565"/>
    </ligand>
</feature>
<feature type="domain" description="CP-type G" evidence="12">
    <location>
        <begin position="65"/>
        <end position="223"/>
    </location>
</feature>
<feature type="binding site" evidence="10">
    <location>
        <position position="247"/>
    </location>
    <ligand>
        <name>Zn(2+)</name>
        <dbReference type="ChEBI" id="CHEBI:29105"/>
    </ligand>
</feature>
<comment type="subunit">
    <text evidence="10">Monomer. Associates with 30S ribosomal subunit, binds 16S rRNA.</text>
</comment>
<evidence type="ECO:0000256" key="1">
    <source>
        <dbReference type="ARBA" id="ARBA00022490"/>
    </source>
</evidence>
<dbReference type="GO" id="GO:0019843">
    <property type="term" value="F:rRNA binding"/>
    <property type="evidence" value="ECO:0007669"/>
    <property type="project" value="UniProtKB-KW"/>
</dbReference>
<dbReference type="GO" id="GO:0003924">
    <property type="term" value="F:GTPase activity"/>
    <property type="evidence" value="ECO:0007669"/>
    <property type="project" value="UniProtKB-UniRule"/>
</dbReference>
<evidence type="ECO:0000259" key="12">
    <source>
        <dbReference type="PROSITE" id="PS51721"/>
    </source>
</evidence>
<name>A0A9D1EIC7_9FIRM</name>
<keyword evidence="8 10" id="KW-0694">RNA-binding</keyword>
<dbReference type="GO" id="GO:0042274">
    <property type="term" value="P:ribosomal small subunit biogenesis"/>
    <property type="evidence" value="ECO:0007669"/>
    <property type="project" value="UniProtKB-UniRule"/>
</dbReference>
<evidence type="ECO:0000256" key="10">
    <source>
        <dbReference type="HAMAP-Rule" id="MF_01820"/>
    </source>
</evidence>
<evidence type="ECO:0000256" key="3">
    <source>
        <dbReference type="ARBA" id="ARBA00022723"/>
    </source>
</evidence>
<dbReference type="Proteomes" id="UP000886841">
    <property type="component" value="Unassembled WGS sequence"/>
</dbReference>
<keyword evidence="1 10" id="KW-0963">Cytoplasm</keyword>
<dbReference type="GO" id="GO:0005525">
    <property type="term" value="F:GTP binding"/>
    <property type="evidence" value="ECO:0007669"/>
    <property type="project" value="UniProtKB-UniRule"/>
</dbReference>